<dbReference type="EMBL" id="LATX01002344">
    <property type="protein sequence ID" value="KTB31235.1"/>
    <property type="molecule type" value="Genomic_DNA"/>
</dbReference>
<comment type="caution">
    <text evidence="1">The sequence shown here is derived from an EMBL/GenBank/DDBJ whole genome shotgun (WGS) entry which is preliminary data.</text>
</comment>
<dbReference type="AlphaFoldDB" id="A0A0W0F4F1"/>
<evidence type="ECO:0000313" key="1">
    <source>
        <dbReference type="EMBL" id="KTB31235.1"/>
    </source>
</evidence>
<dbReference type="eggNOG" id="ENOG502SJ45">
    <property type="taxonomic scope" value="Eukaryota"/>
</dbReference>
<proteinExistence type="predicted"/>
<name>A0A0W0F4F1_MONRR</name>
<reference evidence="1 2" key="1">
    <citation type="submission" date="2015-12" db="EMBL/GenBank/DDBJ databases">
        <title>Draft genome sequence of Moniliophthora roreri, the causal agent of frosty pod rot of cacao.</title>
        <authorList>
            <person name="Aime M.C."/>
            <person name="Diaz-Valderrama J.R."/>
            <person name="Kijpornyongpan T."/>
            <person name="Phillips-Mora W."/>
        </authorList>
    </citation>
    <scope>NUCLEOTIDE SEQUENCE [LARGE SCALE GENOMIC DNA]</scope>
    <source>
        <strain evidence="1 2">MCA 2952</strain>
    </source>
</reference>
<evidence type="ECO:0000313" key="2">
    <source>
        <dbReference type="Proteomes" id="UP000054988"/>
    </source>
</evidence>
<organism evidence="1 2">
    <name type="scientific">Moniliophthora roreri</name>
    <name type="common">Frosty pod rot fungus</name>
    <name type="synonym">Monilia roreri</name>
    <dbReference type="NCBI Taxonomy" id="221103"/>
    <lineage>
        <taxon>Eukaryota</taxon>
        <taxon>Fungi</taxon>
        <taxon>Dikarya</taxon>
        <taxon>Basidiomycota</taxon>
        <taxon>Agaricomycotina</taxon>
        <taxon>Agaricomycetes</taxon>
        <taxon>Agaricomycetidae</taxon>
        <taxon>Agaricales</taxon>
        <taxon>Marasmiineae</taxon>
        <taxon>Marasmiaceae</taxon>
        <taxon>Moniliophthora</taxon>
    </lineage>
</organism>
<accession>A0A0W0F4F1</accession>
<sequence length="300" mass="33763">MDQYLKDDLTVAINNFLDIWSEINPNRILTKIKLHVLTHLPDDIRRFGPTILYSTEVFEGWNSIFCACSILSNHLAPSHDISCDLAQKERFKHIASGGWWSDLSEYIRAGLQVIQMGSLPEVLCRLGWANRSVLMPGTVKLVAQKRRETMTWEQLGLPSSLQNPSQSIILWHCCLYIVSHSGDKCGTGAWVVFDSMNATMLGRISHILAPTDVLATKSNTMAVIELFEVKSSRTHYLDMPVITSSHSMQIVPAANIVFAFNAQHDCRELHCRMVSAGTYERQEQLLTNCPQNAISHNPEP</sequence>
<protein>
    <submittedName>
        <fullName evidence="1">Uncharacterized protein</fullName>
    </submittedName>
</protein>
<dbReference type="Proteomes" id="UP000054988">
    <property type="component" value="Unassembled WGS sequence"/>
</dbReference>
<gene>
    <name evidence="1" type="ORF">WG66_16185</name>
</gene>